<organism evidence="1 2">
    <name type="scientific">Clunio marinus</name>
    <dbReference type="NCBI Taxonomy" id="568069"/>
    <lineage>
        <taxon>Eukaryota</taxon>
        <taxon>Metazoa</taxon>
        <taxon>Ecdysozoa</taxon>
        <taxon>Arthropoda</taxon>
        <taxon>Hexapoda</taxon>
        <taxon>Insecta</taxon>
        <taxon>Pterygota</taxon>
        <taxon>Neoptera</taxon>
        <taxon>Endopterygota</taxon>
        <taxon>Diptera</taxon>
        <taxon>Nematocera</taxon>
        <taxon>Chironomoidea</taxon>
        <taxon>Chironomidae</taxon>
        <taxon>Clunio</taxon>
    </lineage>
</organism>
<gene>
    <name evidence="1" type="ORF">CLUMA_CG006669</name>
</gene>
<reference evidence="1 2" key="1">
    <citation type="submission" date="2015-04" db="EMBL/GenBank/DDBJ databases">
        <authorList>
            <person name="Syromyatnikov M.Y."/>
            <person name="Popov V.N."/>
        </authorList>
    </citation>
    <scope>NUCLEOTIDE SEQUENCE [LARGE SCALE GENOMIC DNA]</scope>
</reference>
<dbReference type="Proteomes" id="UP000183832">
    <property type="component" value="Unassembled WGS sequence"/>
</dbReference>
<evidence type="ECO:0000313" key="1">
    <source>
        <dbReference type="EMBL" id="CRK92935.1"/>
    </source>
</evidence>
<protein>
    <submittedName>
        <fullName evidence="1">CLUMA_CG006669, isoform A</fullName>
    </submittedName>
</protein>
<accession>A0A1J1HXX1</accession>
<proteinExistence type="predicted"/>
<dbReference type="EMBL" id="CVRI01000036">
    <property type="protein sequence ID" value="CRK92935.1"/>
    <property type="molecule type" value="Genomic_DNA"/>
</dbReference>
<keyword evidence="2" id="KW-1185">Reference proteome</keyword>
<dbReference type="AlphaFoldDB" id="A0A1J1HXX1"/>
<name>A0A1J1HXX1_9DIPT</name>
<evidence type="ECO:0000313" key="2">
    <source>
        <dbReference type="Proteomes" id="UP000183832"/>
    </source>
</evidence>
<sequence>MFQKSLRSQTKEIGIISEARIGVMTPATIEVKRSAMPLTLPHCSLRDKFFVIINSTMFTLENEDSVFLCESCKLTMNN</sequence>